<dbReference type="PROSITE" id="PS50977">
    <property type="entry name" value="HTH_TETR_2"/>
    <property type="match status" value="1"/>
</dbReference>
<dbReference type="EMBL" id="BRZA01000001">
    <property type="protein sequence ID" value="GLC87625.1"/>
    <property type="molecule type" value="Genomic_DNA"/>
</dbReference>
<feature type="DNA-binding region" description="H-T-H motif" evidence="3">
    <location>
        <begin position="24"/>
        <end position="43"/>
    </location>
</feature>
<gene>
    <name evidence="5" type="ORF">LYSBPC_07520</name>
</gene>
<dbReference type="SUPFAM" id="SSF46689">
    <property type="entry name" value="Homeodomain-like"/>
    <property type="match status" value="1"/>
</dbReference>
<keyword evidence="6" id="KW-1185">Reference proteome</keyword>
<sequence>MSKKQLIMDKALELFSEQGYEATSVQQITERCGISKGAFYLSFKTKDELVVSMIDYYLQQFIMDIDQAVKGPYQHESLLVEFYKNIFELFKKHSISVRVFFNEKVFLSKQELFYKISVYEVEMSQAMLYMLEQLYPNNLQETKYDVMYCMKGFIKTYAELVIFSNIPLDLEHLAKSLAEKTRIIAEHTTTPFITESLVQIMAAPYEQEIAQNTLVQLIEQSIASIEDSIARESLQLLKEQIETTTYNRAILKGLLANIRQHPESSWVAYVLAKYFHV</sequence>
<accession>A0ABQ5NGY2</accession>
<dbReference type="InterPro" id="IPR050624">
    <property type="entry name" value="HTH-type_Tx_Regulator"/>
</dbReference>
<keyword evidence="1" id="KW-0678">Repressor</keyword>
<evidence type="ECO:0000259" key="4">
    <source>
        <dbReference type="PROSITE" id="PS50977"/>
    </source>
</evidence>
<dbReference type="Pfam" id="PF00440">
    <property type="entry name" value="TetR_N"/>
    <property type="match status" value="1"/>
</dbReference>
<dbReference type="PANTHER" id="PTHR43479">
    <property type="entry name" value="ACREF/ENVCD OPERON REPRESSOR-RELATED"/>
    <property type="match status" value="1"/>
</dbReference>
<evidence type="ECO:0000256" key="2">
    <source>
        <dbReference type="ARBA" id="ARBA00023125"/>
    </source>
</evidence>
<evidence type="ECO:0000313" key="6">
    <source>
        <dbReference type="Proteomes" id="UP001065593"/>
    </source>
</evidence>
<evidence type="ECO:0000313" key="5">
    <source>
        <dbReference type="EMBL" id="GLC87625.1"/>
    </source>
</evidence>
<dbReference type="PANTHER" id="PTHR43479:SF11">
    <property type="entry name" value="ACREF_ENVCD OPERON REPRESSOR-RELATED"/>
    <property type="match status" value="1"/>
</dbReference>
<dbReference type="PRINTS" id="PR00455">
    <property type="entry name" value="HTHTETR"/>
</dbReference>
<dbReference type="Gene3D" id="1.10.357.10">
    <property type="entry name" value="Tetracycline Repressor, domain 2"/>
    <property type="match status" value="1"/>
</dbReference>
<proteinExistence type="predicted"/>
<dbReference type="Proteomes" id="UP001065593">
    <property type="component" value="Unassembled WGS sequence"/>
</dbReference>
<dbReference type="InterPro" id="IPR009057">
    <property type="entry name" value="Homeodomain-like_sf"/>
</dbReference>
<dbReference type="InterPro" id="IPR001647">
    <property type="entry name" value="HTH_TetR"/>
</dbReference>
<evidence type="ECO:0000256" key="1">
    <source>
        <dbReference type="ARBA" id="ARBA00022491"/>
    </source>
</evidence>
<name>A0ABQ5NGY2_9BACI</name>
<organism evidence="5 6">
    <name type="scientific">Lysinibacillus piscis</name>
    <dbReference type="NCBI Taxonomy" id="2518931"/>
    <lineage>
        <taxon>Bacteria</taxon>
        <taxon>Bacillati</taxon>
        <taxon>Bacillota</taxon>
        <taxon>Bacilli</taxon>
        <taxon>Bacillales</taxon>
        <taxon>Bacillaceae</taxon>
        <taxon>Lysinibacillus</taxon>
    </lineage>
</organism>
<keyword evidence="2 3" id="KW-0238">DNA-binding</keyword>
<dbReference type="RefSeq" id="WP_264987345.1">
    <property type="nucleotide sequence ID" value="NZ_BRZA01000001.1"/>
</dbReference>
<feature type="domain" description="HTH tetR-type" evidence="4">
    <location>
        <begin position="1"/>
        <end position="61"/>
    </location>
</feature>
<evidence type="ECO:0000256" key="3">
    <source>
        <dbReference type="PROSITE-ProRule" id="PRU00335"/>
    </source>
</evidence>
<comment type="caution">
    <text evidence="5">The sequence shown here is derived from an EMBL/GenBank/DDBJ whole genome shotgun (WGS) entry which is preliminary data.</text>
</comment>
<protein>
    <submittedName>
        <fullName evidence="5">TetR family transcriptional regulator</fullName>
    </submittedName>
</protein>
<reference evidence="5" key="1">
    <citation type="submission" date="2022-08" db="EMBL/GenBank/DDBJ databases">
        <title>Draft genome sequence of Lysinibacillus sp. strain KH24.</title>
        <authorList>
            <person name="Kanbe H."/>
            <person name="Itoh H."/>
        </authorList>
    </citation>
    <scope>NUCLEOTIDE SEQUENCE</scope>
    <source>
        <strain evidence="5">KH24</strain>
    </source>
</reference>